<evidence type="ECO:0000256" key="3">
    <source>
        <dbReference type="ARBA" id="ARBA00022777"/>
    </source>
</evidence>
<dbReference type="InterPro" id="IPR029056">
    <property type="entry name" value="Ribokinase-like"/>
</dbReference>
<keyword evidence="3 4" id="KW-0418">Kinase</keyword>
<dbReference type="AlphaFoldDB" id="A0A7W7ZFT5"/>
<dbReference type="PANTHER" id="PTHR43085">
    <property type="entry name" value="HEXOKINASE FAMILY MEMBER"/>
    <property type="match status" value="1"/>
</dbReference>
<sequence>MKAQTNAVASSDRRFDVTIAGEINLDLILYGLPQEMPVERELLASNFQVTLGSSSAIVAHNLAALGMKVGFVTRIGPDDFGRLALERLAESGVDLSQVQSGIGTSGTGVTILLPHDRDRHMFTYLGTIAELTAESLPLDYLEDSRHFHLSSLYLQRGLQPGLVALLRHLKAAGMTISLDTNDDPDGTWGGILNDILEFVDVLLPSEGELMRMTERSSLEEALEVMGKRVPLIVVKCGARGALVYQDGSSVSVPGLQVVPVDTIGAGDSFNAGFISAYLRGASPVEAARMGNVTGALSTQGAGGTEAFRDAVVRGSFLAQHGR</sequence>
<evidence type="ECO:0000256" key="2">
    <source>
        <dbReference type="ARBA" id="ARBA00022679"/>
    </source>
</evidence>
<feature type="domain" description="Carbohydrate kinase PfkB" evidence="5">
    <location>
        <begin position="17"/>
        <end position="305"/>
    </location>
</feature>
<comment type="similarity">
    <text evidence="1 4">Belongs to the carbohydrate kinase PfkB family.</text>
</comment>
<dbReference type="Gene3D" id="3.40.1190.20">
    <property type="match status" value="1"/>
</dbReference>
<evidence type="ECO:0000256" key="1">
    <source>
        <dbReference type="ARBA" id="ARBA00010688"/>
    </source>
</evidence>
<dbReference type="Pfam" id="PF00294">
    <property type="entry name" value="PfkB"/>
    <property type="match status" value="1"/>
</dbReference>
<dbReference type="InterPro" id="IPR002173">
    <property type="entry name" value="Carboh/pur_kinase_PfkB_CS"/>
</dbReference>
<proteinExistence type="inferred from homology"/>
<evidence type="ECO:0000256" key="4">
    <source>
        <dbReference type="RuleBase" id="RU003704"/>
    </source>
</evidence>
<dbReference type="PROSITE" id="PS00584">
    <property type="entry name" value="PFKB_KINASES_2"/>
    <property type="match status" value="1"/>
</dbReference>
<dbReference type="SUPFAM" id="SSF53613">
    <property type="entry name" value="Ribokinase-like"/>
    <property type="match status" value="1"/>
</dbReference>
<reference evidence="6 7" key="1">
    <citation type="submission" date="2020-08" db="EMBL/GenBank/DDBJ databases">
        <title>Genomic Encyclopedia of Type Strains, Phase IV (KMG-V): Genome sequencing to study the core and pangenomes of soil and plant-associated prokaryotes.</title>
        <authorList>
            <person name="Whitman W."/>
        </authorList>
    </citation>
    <scope>NUCLEOTIDE SEQUENCE [LARGE SCALE GENOMIC DNA]</scope>
    <source>
        <strain evidence="6 7">M8UP14</strain>
    </source>
</reference>
<keyword evidence="2 4" id="KW-0808">Transferase</keyword>
<organism evidence="6 7">
    <name type="scientific">Granulicella aggregans</name>
    <dbReference type="NCBI Taxonomy" id="474949"/>
    <lineage>
        <taxon>Bacteria</taxon>
        <taxon>Pseudomonadati</taxon>
        <taxon>Acidobacteriota</taxon>
        <taxon>Terriglobia</taxon>
        <taxon>Terriglobales</taxon>
        <taxon>Acidobacteriaceae</taxon>
        <taxon>Granulicella</taxon>
    </lineage>
</organism>
<keyword evidence="7" id="KW-1185">Reference proteome</keyword>
<protein>
    <submittedName>
        <fullName evidence="6">Sugar/nucleoside kinase (Ribokinase family)</fullName>
    </submittedName>
</protein>
<comment type="caution">
    <text evidence="6">The sequence shown here is derived from an EMBL/GenBank/DDBJ whole genome shotgun (WGS) entry which is preliminary data.</text>
</comment>
<dbReference type="RefSeq" id="WP_184219034.1">
    <property type="nucleotide sequence ID" value="NZ_JACHIP010000004.1"/>
</dbReference>
<evidence type="ECO:0000313" key="6">
    <source>
        <dbReference type="EMBL" id="MBB5058799.1"/>
    </source>
</evidence>
<dbReference type="GO" id="GO:0008865">
    <property type="term" value="F:fructokinase activity"/>
    <property type="evidence" value="ECO:0007669"/>
    <property type="project" value="UniProtKB-ARBA"/>
</dbReference>
<dbReference type="PRINTS" id="PR00990">
    <property type="entry name" value="RIBOKINASE"/>
</dbReference>
<evidence type="ECO:0000313" key="7">
    <source>
        <dbReference type="Proteomes" id="UP000540989"/>
    </source>
</evidence>
<dbReference type="Proteomes" id="UP000540989">
    <property type="component" value="Unassembled WGS sequence"/>
</dbReference>
<gene>
    <name evidence="6" type="ORF">HDF16_003513</name>
</gene>
<dbReference type="InterPro" id="IPR050306">
    <property type="entry name" value="PfkB_Carbo_kinase"/>
</dbReference>
<dbReference type="PANTHER" id="PTHR43085:SF57">
    <property type="entry name" value="CARBOHYDRATE KINASE PFKB DOMAIN-CONTAINING PROTEIN"/>
    <property type="match status" value="1"/>
</dbReference>
<accession>A0A7W7ZFT5</accession>
<name>A0A7W7ZFT5_9BACT</name>
<dbReference type="CDD" id="cd01166">
    <property type="entry name" value="KdgK"/>
    <property type="match status" value="1"/>
</dbReference>
<evidence type="ECO:0000259" key="5">
    <source>
        <dbReference type="Pfam" id="PF00294"/>
    </source>
</evidence>
<dbReference type="GO" id="GO:0006000">
    <property type="term" value="P:fructose metabolic process"/>
    <property type="evidence" value="ECO:0007669"/>
    <property type="project" value="UniProtKB-ARBA"/>
</dbReference>
<dbReference type="EMBL" id="JACHIP010000004">
    <property type="protein sequence ID" value="MBB5058799.1"/>
    <property type="molecule type" value="Genomic_DNA"/>
</dbReference>
<dbReference type="InterPro" id="IPR002139">
    <property type="entry name" value="Ribo/fructo_kinase"/>
</dbReference>
<dbReference type="InterPro" id="IPR011611">
    <property type="entry name" value="PfkB_dom"/>
</dbReference>